<dbReference type="InterPro" id="IPR017946">
    <property type="entry name" value="PLC-like_Pdiesterase_TIM-brl"/>
</dbReference>
<dbReference type="PROSITE" id="PS50007">
    <property type="entry name" value="PIPLC_X_DOMAIN"/>
    <property type="match status" value="1"/>
</dbReference>
<evidence type="ECO:0000256" key="1">
    <source>
        <dbReference type="SAM" id="MobiDB-lite"/>
    </source>
</evidence>
<reference evidence="3" key="1">
    <citation type="submission" date="2021-06" db="EMBL/GenBank/DDBJ databases">
        <authorList>
            <person name="Kallberg Y."/>
            <person name="Tangrot J."/>
            <person name="Rosling A."/>
        </authorList>
    </citation>
    <scope>NUCLEOTIDE SEQUENCE</scope>
    <source>
        <strain evidence="3">FL130A</strain>
    </source>
</reference>
<feature type="chain" id="PRO_5040384844" evidence="2">
    <location>
        <begin position="25"/>
        <end position="631"/>
    </location>
</feature>
<comment type="caution">
    <text evidence="3">The sequence shown here is derived from an EMBL/GenBank/DDBJ whole genome shotgun (WGS) entry which is preliminary data.</text>
</comment>
<feature type="region of interest" description="Disordered" evidence="1">
    <location>
        <begin position="600"/>
        <end position="631"/>
    </location>
</feature>
<dbReference type="GO" id="GO:0008081">
    <property type="term" value="F:phosphoric diester hydrolase activity"/>
    <property type="evidence" value="ECO:0007669"/>
    <property type="project" value="InterPro"/>
</dbReference>
<dbReference type="Proteomes" id="UP000789508">
    <property type="component" value="Unassembled WGS sequence"/>
</dbReference>
<keyword evidence="2" id="KW-0732">Signal</keyword>
<dbReference type="PANTHER" id="PTHR13593">
    <property type="match status" value="1"/>
</dbReference>
<dbReference type="EMBL" id="CAJVPS010003009">
    <property type="protein sequence ID" value="CAG8580704.1"/>
    <property type="molecule type" value="Genomic_DNA"/>
</dbReference>
<name>A0A9N9BWH6_9GLOM</name>
<keyword evidence="4" id="KW-1185">Reference proteome</keyword>
<dbReference type="Gene3D" id="3.20.20.190">
    <property type="entry name" value="Phosphatidylinositol (PI) phosphodiesterase"/>
    <property type="match status" value="1"/>
</dbReference>
<dbReference type="GO" id="GO:0006629">
    <property type="term" value="P:lipid metabolic process"/>
    <property type="evidence" value="ECO:0007669"/>
    <property type="project" value="InterPro"/>
</dbReference>
<sequence length="631" mass="72265">MAIFSRQFLIYLISTILIAQCAFSFESREAAINVFNRRDTNGTLLCNGNADICDLRFNQVTHAGTHNSMAYNLHFDCQNTVRNCLDSTSICLKQHTDCLASYEVHCEASTDICKQRNPKLLHWMCDGFNAICKRSDAAICSAWLALCTDSSKVCNVWGEACEDTVPDWVIECFWENHPGHDIPTQLRDGIRLLDLDTCQVEDKVVLCHGMGLARALGDELDLVFKQIRNFMVANPNEVISLEFGDIDGNATLMGDYIQKKLEQYFVNETGHSMLFSLSLNNNTWPTLRQMIETDQRIIIWYSYLYDSTPNRRPWIHNVWNWYTASYSYTADDMTAAQLNNSFTEYCDNANAKQTINHDMLTYGRVLWQTMDQTVGLVLPQVEDAIKNKTNPGYICLKQMAEAVNFDLLDYVANICYPAFPYVYRVRLDWYWRSNLFEVVKRFNEMNVARVKSGDILTPECHVQVQTAKFEWKIYVPLAGYMTWAKKKWTCSDYVSACYCCPCYLLKEIFCGWCYRNPASDDFDGIGCRPTGPETCSKCGQTPKQVKDAAALQVFNQHPGDTNRISSAPQLPALSYVGTPQMRHPTSQQQEQRRSFENRNLYVGGQNQSKNNISNNGGRKSMENQNHNTRRN</sequence>
<feature type="signal peptide" evidence="2">
    <location>
        <begin position="1"/>
        <end position="24"/>
    </location>
</feature>
<evidence type="ECO:0000256" key="2">
    <source>
        <dbReference type="SAM" id="SignalP"/>
    </source>
</evidence>
<dbReference type="AlphaFoldDB" id="A0A9N9BWH6"/>
<feature type="compositionally biased region" description="Polar residues" evidence="1">
    <location>
        <begin position="604"/>
        <end position="631"/>
    </location>
</feature>
<gene>
    <name evidence="3" type="ORF">ALEPTO_LOCUS7245</name>
</gene>
<dbReference type="Pfam" id="PF26146">
    <property type="entry name" value="PI-PLC_X"/>
    <property type="match status" value="1"/>
</dbReference>
<evidence type="ECO:0000313" key="4">
    <source>
        <dbReference type="Proteomes" id="UP000789508"/>
    </source>
</evidence>
<dbReference type="OrthoDB" id="7984201at2759"/>
<proteinExistence type="predicted"/>
<accession>A0A9N9BWH6</accession>
<dbReference type="InterPro" id="IPR051057">
    <property type="entry name" value="PI-PLC_domain"/>
</dbReference>
<protein>
    <submittedName>
        <fullName evidence="3">9775_t:CDS:1</fullName>
    </submittedName>
</protein>
<organism evidence="3 4">
    <name type="scientific">Ambispora leptoticha</name>
    <dbReference type="NCBI Taxonomy" id="144679"/>
    <lineage>
        <taxon>Eukaryota</taxon>
        <taxon>Fungi</taxon>
        <taxon>Fungi incertae sedis</taxon>
        <taxon>Mucoromycota</taxon>
        <taxon>Glomeromycotina</taxon>
        <taxon>Glomeromycetes</taxon>
        <taxon>Archaeosporales</taxon>
        <taxon>Ambisporaceae</taxon>
        <taxon>Ambispora</taxon>
    </lineage>
</organism>
<dbReference type="SUPFAM" id="SSF51695">
    <property type="entry name" value="PLC-like phosphodiesterases"/>
    <property type="match status" value="1"/>
</dbReference>
<evidence type="ECO:0000313" key="3">
    <source>
        <dbReference type="EMBL" id="CAG8580704.1"/>
    </source>
</evidence>
<dbReference type="PANTHER" id="PTHR13593:SF140">
    <property type="entry name" value="PLC-LIKE PHOSPHODIESTERASE"/>
    <property type="match status" value="1"/>
</dbReference>